<dbReference type="EMBL" id="MU970362">
    <property type="protein sequence ID" value="KAK9318717.1"/>
    <property type="molecule type" value="Genomic_DNA"/>
</dbReference>
<gene>
    <name evidence="1" type="ORF">V1517DRAFT_334823</name>
</gene>
<comment type="caution">
    <text evidence="1">The sequence shown here is derived from an EMBL/GenBank/DDBJ whole genome shotgun (WGS) entry which is preliminary data.</text>
</comment>
<evidence type="ECO:0000313" key="1">
    <source>
        <dbReference type="EMBL" id="KAK9318717.1"/>
    </source>
</evidence>
<dbReference type="Proteomes" id="UP001489719">
    <property type="component" value="Unassembled WGS sequence"/>
</dbReference>
<evidence type="ECO:0000313" key="2">
    <source>
        <dbReference type="Proteomes" id="UP001489719"/>
    </source>
</evidence>
<keyword evidence="2" id="KW-1185">Reference proteome</keyword>
<organism evidence="1 2">
    <name type="scientific">Lipomyces orientalis</name>
    <dbReference type="NCBI Taxonomy" id="1233043"/>
    <lineage>
        <taxon>Eukaryota</taxon>
        <taxon>Fungi</taxon>
        <taxon>Dikarya</taxon>
        <taxon>Ascomycota</taxon>
        <taxon>Saccharomycotina</taxon>
        <taxon>Lipomycetes</taxon>
        <taxon>Lipomycetales</taxon>
        <taxon>Lipomycetaceae</taxon>
        <taxon>Lipomyces</taxon>
    </lineage>
</organism>
<accession>A0ACC3TCU3</accession>
<reference evidence="2" key="1">
    <citation type="journal article" date="2024" name="Front. Bioeng. Biotechnol.">
        <title>Genome-scale model development and genomic sequencing of the oleaginous clade Lipomyces.</title>
        <authorList>
            <person name="Czajka J.J."/>
            <person name="Han Y."/>
            <person name="Kim J."/>
            <person name="Mondo S.J."/>
            <person name="Hofstad B.A."/>
            <person name="Robles A."/>
            <person name="Haridas S."/>
            <person name="Riley R."/>
            <person name="LaButti K."/>
            <person name="Pangilinan J."/>
            <person name="Andreopoulos W."/>
            <person name="Lipzen A."/>
            <person name="Yan J."/>
            <person name="Wang M."/>
            <person name="Ng V."/>
            <person name="Grigoriev I.V."/>
            <person name="Spatafora J.W."/>
            <person name="Magnuson J.K."/>
            <person name="Baker S.E."/>
            <person name="Pomraning K.R."/>
        </authorList>
    </citation>
    <scope>NUCLEOTIDE SEQUENCE [LARGE SCALE GENOMIC DNA]</scope>
    <source>
        <strain evidence="2">CBS 10300</strain>
    </source>
</reference>
<protein>
    <submittedName>
        <fullName evidence="1">Uncharacterized protein</fullName>
    </submittedName>
</protein>
<sequence length="80" mass="9431">MPDGHGQLYFQVKWEGYADDTDNTWEPMWHLSNCPEKIDEFIRTHPNHPALPIRDSDMKPMRKAVRTRSTQKGRTHGGRR</sequence>
<proteinExistence type="predicted"/>
<name>A0ACC3TCU3_9ASCO</name>